<feature type="domain" description="Bet v I/Major latex protein" evidence="4">
    <location>
        <begin position="175"/>
        <end position="329"/>
    </location>
</feature>
<dbReference type="GO" id="GO:0006952">
    <property type="term" value="P:defense response"/>
    <property type="evidence" value="ECO:0007669"/>
    <property type="project" value="UniProtKB-KW"/>
</dbReference>
<gene>
    <name evidence="5" type="ORF">G4B88_013305</name>
</gene>
<dbReference type="InterPro" id="IPR023393">
    <property type="entry name" value="START-like_dom_sf"/>
</dbReference>
<keyword evidence="2" id="KW-0611">Plant defense</keyword>
<evidence type="ECO:0000259" key="4">
    <source>
        <dbReference type="Pfam" id="PF00407"/>
    </source>
</evidence>
<dbReference type="PANTHER" id="PTHR31213">
    <property type="entry name" value="OS08G0374000 PROTEIN-RELATED"/>
    <property type="match status" value="1"/>
</dbReference>
<dbReference type="PRINTS" id="PR00634">
    <property type="entry name" value="BETALLERGEN"/>
</dbReference>
<dbReference type="AlphaFoldDB" id="A0A7J6DK61"/>
<reference evidence="5 6" key="1">
    <citation type="journal article" date="2020" name="bioRxiv">
        <title>Sequence and annotation of 42 cannabis genomes reveals extensive copy number variation in cannabinoid synthesis and pathogen resistance genes.</title>
        <authorList>
            <person name="Mckernan K.J."/>
            <person name="Helbert Y."/>
            <person name="Kane L.T."/>
            <person name="Ebling H."/>
            <person name="Zhang L."/>
            <person name="Liu B."/>
            <person name="Eaton Z."/>
            <person name="Mclaughlin S."/>
            <person name="Kingan S."/>
            <person name="Baybayan P."/>
            <person name="Concepcion G."/>
            <person name="Jordan M."/>
            <person name="Riva A."/>
            <person name="Barbazuk W."/>
            <person name="Harkins T."/>
        </authorList>
    </citation>
    <scope>NUCLEOTIDE SEQUENCE [LARGE SCALE GENOMIC DNA]</scope>
    <source>
        <strain evidence="6">cv. Jamaican Lion 4</strain>
        <tissue evidence="5">Leaf</tissue>
    </source>
</reference>
<name>A0A7J6DK61_CANSA</name>
<keyword evidence="3" id="KW-0568">Pathogenesis-related protein</keyword>
<dbReference type="Gene3D" id="3.30.530.20">
    <property type="match status" value="2"/>
</dbReference>
<comment type="similarity">
    <text evidence="1">Belongs to the BetVI family.</text>
</comment>
<dbReference type="Pfam" id="PF00407">
    <property type="entry name" value="Bet_v_1"/>
    <property type="match status" value="2"/>
</dbReference>
<dbReference type="FunFam" id="3.30.530.20:FF:000007">
    <property type="entry name" value="Major pollen allergen Bet v 1-A"/>
    <property type="match status" value="2"/>
</dbReference>
<evidence type="ECO:0000313" key="5">
    <source>
        <dbReference type="EMBL" id="KAF4346511.1"/>
    </source>
</evidence>
<dbReference type="EMBL" id="JAATIQ010000988">
    <property type="protein sequence ID" value="KAF4346511.1"/>
    <property type="molecule type" value="Genomic_DNA"/>
</dbReference>
<evidence type="ECO:0000256" key="3">
    <source>
        <dbReference type="ARBA" id="ARBA00023265"/>
    </source>
</evidence>
<dbReference type="Proteomes" id="UP000583929">
    <property type="component" value="Unassembled WGS sequence"/>
</dbReference>
<dbReference type="SUPFAM" id="SSF55961">
    <property type="entry name" value="Bet v1-like"/>
    <property type="match status" value="2"/>
</dbReference>
<accession>A0A7J6DK61</accession>
<proteinExistence type="inferred from homology"/>
<keyword evidence="6" id="KW-1185">Reference proteome</keyword>
<evidence type="ECO:0000256" key="2">
    <source>
        <dbReference type="ARBA" id="ARBA00022821"/>
    </source>
</evidence>
<dbReference type="GO" id="GO:0005634">
    <property type="term" value="C:nucleus"/>
    <property type="evidence" value="ECO:0007669"/>
    <property type="project" value="TreeGrafter"/>
</dbReference>
<dbReference type="InterPro" id="IPR000916">
    <property type="entry name" value="Bet_v_I/MLP"/>
</dbReference>
<dbReference type="GO" id="GO:0009738">
    <property type="term" value="P:abscisic acid-activated signaling pathway"/>
    <property type="evidence" value="ECO:0007669"/>
    <property type="project" value="InterPro"/>
</dbReference>
<dbReference type="CDD" id="cd07816">
    <property type="entry name" value="Bet_v1-like"/>
    <property type="match status" value="2"/>
</dbReference>
<dbReference type="InterPro" id="IPR050279">
    <property type="entry name" value="Plant_def-hormone_signal"/>
</dbReference>
<evidence type="ECO:0000256" key="1">
    <source>
        <dbReference type="ARBA" id="ARBA00009744"/>
    </source>
</evidence>
<feature type="domain" description="Bet v I/Major latex protein" evidence="4">
    <location>
        <begin position="1"/>
        <end position="138"/>
    </location>
</feature>
<dbReference type="PANTHER" id="PTHR31213:SF192">
    <property type="entry name" value="MAJOR ALLERGEN PRU AR 1-LIKE"/>
    <property type="match status" value="1"/>
</dbReference>
<dbReference type="InterPro" id="IPR024949">
    <property type="entry name" value="Bet_v_I_allergen"/>
</dbReference>
<protein>
    <recommendedName>
        <fullName evidence="4">Bet v I/Major latex protein domain-containing protein</fullName>
    </recommendedName>
</protein>
<evidence type="ECO:0000313" key="6">
    <source>
        <dbReference type="Proteomes" id="UP000583929"/>
    </source>
</evidence>
<sequence length="335" mass="36756">MGVFTYESEFTSSIAPARLFKAFVLDGDNLVPKIAPQAVEKVEILEGNGGVGTIKKITFGQGVPFKYVKHKIEAIDKESLTYSYSIIEGDALEGNQLEKITHESKLVASGDGGNVIKTVSKYYSAGDAQVNEEKVKEGEKQATQMLKTVCGEPLHHSTINKNNNNNNNLIKNKIMGVTSFTQEMSCPVAAARMFKALIVDSNKLIPKLLPQFIASVDVIQGNGGPGTIEQVNFTEASQFKYVKHQLKELDCDNFLCKYSMIEGDPLGDKLESIDYEVKFEANTSDGGCVCKMTSSYNTIGEIAVSEEKIKEGKENAVAIYKVVETYLMENPQVYA</sequence>
<dbReference type="GO" id="GO:0005737">
    <property type="term" value="C:cytoplasm"/>
    <property type="evidence" value="ECO:0007669"/>
    <property type="project" value="TreeGrafter"/>
</dbReference>
<dbReference type="GO" id="GO:0010427">
    <property type="term" value="F:abscisic acid binding"/>
    <property type="evidence" value="ECO:0007669"/>
    <property type="project" value="InterPro"/>
</dbReference>
<comment type="caution">
    <text evidence="5">The sequence shown here is derived from an EMBL/GenBank/DDBJ whole genome shotgun (WGS) entry which is preliminary data.</text>
</comment>
<dbReference type="GO" id="GO:0038023">
    <property type="term" value="F:signaling receptor activity"/>
    <property type="evidence" value="ECO:0007669"/>
    <property type="project" value="InterPro"/>
</dbReference>
<dbReference type="GO" id="GO:0004864">
    <property type="term" value="F:protein phosphatase inhibitor activity"/>
    <property type="evidence" value="ECO:0007669"/>
    <property type="project" value="InterPro"/>
</dbReference>
<organism evidence="5 6">
    <name type="scientific">Cannabis sativa</name>
    <name type="common">Hemp</name>
    <name type="synonym">Marijuana</name>
    <dbReference type="NCBI Taxonomy" id="3483"/>
    <lineage>
        <taxon>Eukaryota</taxon>
        <taxon>Viridiplantae</taxon>
        <taxon>Streptophyta</taxon>
        <taxon>Embryophyta</taxon>
        <taxon>Tracheophyta</taxon>
        <taxon>Spermatophyta</taxon>
        <taxon>Magnoliopsida</taxon>
        <taxon>eudicotyledons</taxon>
        <taxon>Gunneridae</taxon>
        <taxon>Pentapetalae</taxon>
        <taxon>rosids</taxon>
        <taxon>fabids</taxon>
        <taxon>Rosales</taxon>
        <taxon>Cannabaceae</taxon>
        <taxon>Cannabis</taxon>
    </lineage>
</organism>